<feature type="compositionally biased region" description="Polar residues" evidence="7">
    <location>
        <begin position="1082"/>
        <end position="1093"/>
    </location>
</feature>
<dbReference type="Ensembl" id="ENSEBUT00000014825.1">
    <property type="protein sequence ID" value="ENSEBUP00000014249.1"/>
    <property type="gene ID" value="ENSEBUG00000008976.1"/>
</dbReference>
<feature type="domain" description="Integrator complex subunit 7 helical bundle" evidence="10">
    <location>
        <begin position="657"/>
        <end position="837"/>
    </location>
</feature>
<evidence type="ECO:0000256" key="5">
    <source>
        <dbReference type="ARBA" id="ARBA00022490"/>
    </source>
</evidence>
<feature type="domain" description="Integrator complex subunit 7 C-terminal" evidence="8">
    <location>
        <begin position="923"/>
        <end position="1036"/>
    </location>
</feature>
<dbReference type="PANTHER" id="PTHR13322:SF2">
    <property type="entry name" value="INTEGRATOR COMPLEX SUBUNIT 7"/>
    <property type="match status" value="1"/>
</dbReference>
<dbReference type="AlphaFoldDB" id="A0A8C4WVQ7"/>
<reference evidence="11" key="1">
    <citation type="submission" date="2025-08" db="UniProtKB">
        <authorList>
            <consortium name="Ensembl"/>
        </authorList>
    </citation>
    <scope>IDENTIFICATION</scope>
</reference>
<dbReference type="PANTHER" id="PTHR13322">
    <property type="entry name" value="C1ORF73 PROTEIN"/>
    <property type="match status" value="1"/>
</dbReference>
<evidence type="ECO:0000313" key="12">
    <source>
        <dbReference type="Proteomes" id="UP000694388"/>
    </source>
</evidence>
<evidence type="ECO:0000256" key="6">
    <source>
        <dbReference type="ARBA" id="ARBA00023242"/>
    </source>
</evidence>
<sequence length="1093" mass="117490">MRCLALPPHLVSARSDGPGAWGAALCFRSRPFGHALASQLIVVRGLLWSIGCIQPAALFSAPTQGQSGLALAPRLPDSGLPASECLSASGLPGGNVPPCGPEAFDGAGGGLLGRSPRPRQRPYNMALLGGRNDSALGEQEMDANSALMELDKGLRSGKIGEQCEAVVRFPSLFEKYPFPILINSAFLKLADVFRVGNNFLRLCVLKVTQQSEKHLDKILNVDEFVKRAFSVIHSNDPVARAITLRLLGSIACIIPERKNAHHSIRESLDSHDGVEVEAAVFAAAKFAAQSRDFAAGICNKIGEMIQGLATPVELKIHLIPIFQHMHHDAAMATAARQLLTELAMAYPALRVLLVTLHTATQLAAAALLDIPQQIQLLLKYMHSDPRHAIKRLALQDLNLLAKKAPHVWGLQEVQALCTIVADTPYDGVHLGAMAVLGTLSGTVIAQHWFLQGGAKVALAPLQELARLAQSCCQHDRLVLAACGASTLTNLLVAAQGADIGVLELDVVCALESLIIASSMEQSEGASRTLKMVLQSVVRLCAGLPHLGQRLLASLLAQMQAEPGEAACTQLCQALVQVSDRTPALVHGMLPELLEMYRKASRSTERGPLLVVLASAIFMANQKVQSMDVKRIIVEPLDNTCGWTVYRIARQASRMGSHEVAAAIYANLRAHVASEHLYFWLNGLQELAQGEQALMNLSGEPPANCLSCLAEALVRCQRGMASLTAASTPQNPLNFQCEYAKLRIDTLQVFSQLFATCNSLRSNPPPAIAAALALGATSDLDSCSRIAGQMKRCIEEYQGLVRRYCDLYQSAFDADPGSLRNIKLHQQSCLLIIYIIETLILNQDTGSIGDCVDGGLRQVGSEAERSLLTAFQQSLQEVQNVQHKYPPASYQCVSCLARAATMVLQVPLCLPRFFFQKLQSTSIKLALSPAPRLPNEPITIQSSQLLALKVEGVIQLAGRRGLFRQVQTVRLVVTASTQARPSTNNGKVAESTFPEQSQEVAPHNDYFSTHFLLAFPGSGASTVTVEASVVDGDGAVWRTGPRSMMLVRSLDDSYTQGQGSQTQAGGPSGRTQPPAQTRAIPGPSTSTSVGYGRF</sequence>
<organism evidence="11 12">
    <name type="scientific">Eptatretus burgeri</name>
    <name type="common">Inshore hagfish</name>
    <dbReference type="NCBI Taxonomy" id="7764"/>
    <lineage>
        <taxon>Eukaryota</taxon>
        <taxon>Metazoa</taxon>
        <taxon>Chordata</taxon>
        <taxon>Craniata</taxon>
        <taxon>Vertebrata</taxon>
        <taxon>Cyclostomata</taxon>
        <taxon>Myxini</taxon>
        <taxon>Myxiniformes</taxon>
        <taxon>Myxinidae</taxon>
        <taxon>Eptatretinae</taxon>
        <taxon>Eptatretus</taxon>
    </lineage>
</organism>
<evidence type="ECO:0000256" key="1">
    <source>
        <dbReference type="ARBA" id="ARBA00004123"/>
    </source>
</evidence>
<evidence type="ECO:0000256" key="2">
    <source>
        <dbReference type="ARBA" id="ARBA00004496"/>
    </source>
</evidence>
<keyword evidence="12" id="KW-1185">Reference proteome</keyword>
<dbReference type="Pfam" id="PF24437">
    <property type="entry name" value="INTS7_HB"/>
    <property type="match status" value="1"/>
</dbReference>
<comment type="similarity">
    <text evidence="3">Belongs to the Integrator subunit 7 family.</text>
</comment>
<protein>
    <recommendedName>
        <fullName evidence="4">Integrator complex subunit 7</fullName>
    </recommendedName>
</protein>
<keyword evidence="5" id="KW-0963">Cytoplasm</keyword>
<dbReference type="GeneTree" id="ENSGT00390000011724"/>
<accession>A0A8C4WVQ7</accession>
<dbReference type="Pfam" id="PF24436">
    <property type="entry name" value="INTS7_N"/>
    <property type="match status" value="1"/>
</dbReference>
<reference evidence="11" key="2">
    <citation type="submission" date="2025-09" db="UniProtKB">
        <authorList>
            <consortium name="Ensembl"/>
        </authorList>
    </citation>
    <scope>IDENTIFICATION</scope>
</reference>
<dbReference type="InterPro" id="IPR033060">
    <property type="entry name" value="INTS7"/>
</dbReference>
<dbReference type="GO" id="GO:0005737">
    <property type="term" value="C:cytoplasm"/>
    <property type="evidence" value="ECO:0007669"/>
    <property type="project" value="UniProtKB-SubCell"/>
</dbReference>
<evidence type="ECO:0000259" key="9">
    <source>
        <dbReference type="Pfam" id="PF24436"/>
    </source>
</evidence>
<feature type="compositionally biased region" description="Low complexity" evidence="7">
    <location>
        <begin position="1054"/>
        <end position="1064"/>
    </location>
</feature>
<evidence type="ECO:0000256" key="3">
    <source>
        <dbReference type="ARBA" id="ARBA00008565"/>
    </source>
</evidence>
<dbReference type="Proteomes" id="UP000694388">
    <property type="component" value="Unplaced"/>
</dbReference>
<evidence type="ECO:0000259" key="10">
    <source>
        <dbReference type="Pfam" id="PF24437"/>
    </source>
</evidence>
<keyword evidence="6" id="KW-0539">Nucleus</keyword>
<evidence type="ECO:0000313" key="11">
    <source>
        <dbReference type="Ensembl" id="ENSEBUP00000014249.1"/>
    </source>
</evidence>
<feature type="domain" description="Integrator complex subunit 7 N-terminal" evidence="9">
    <location>
        <begin position="147"/>
        <end position="655"/>
    </location>
</feature>
<evidence type="ECO:0000256" key="4">
    <source>
        <dbReference type="ARBA" id="ARBA00015336"/>
    </source>
</evidence>
<feature type="region of interest" description="Disordered" evidence="7">
    <location>
        <begin position="1051"/>
        <end position="1093"/>
    </location>
</feature>
<dbReference type="InterPro" id="IPR056516">
    <property type="entry name" value="INTS7_N"/>
</dbReference>
<dbReference type="InterPro" id="IPR054519">
    <property type="entry name" value="INTS7_C"/>
</dbReference>
<dbReference type="InterPro" id="IPR016024">
    <property type="entry name" value="ARM-type_fold"/>
</dbReference>
<dbReference type="InterPro" id="IPR056517">
    <property type="entry name" value="INTS7_HB"/>
</dbReference>
<dbReference type="GO" id="GO:0032039">
    <property type="term" value="C:integrator complex"/>
    <property type="evidence" value="ECO:0007669"/>
    <property type="project" value="InterPro"/>
</dbReference>
<name>A0A8C4WVQ7_EPTBU</name>
<proteinExistence type="inferred from homology"/>
<dbReference type="Pfam" id="PF22965">
    <property type="entry name" value="INTS7_C"/>
    <property type="match status" value="1"/>
</dbReference>
<dbReference type="OMA" id="GITWCTG"/>
<evidence type="ECO:0000256" key="7">
    <source>
        <dbReference type="SAM" id="MobiDB-lite"/>
    </source>
</evidence>
<evidence type="ECO:0000259" key="8">
    <source>
        <dbReference type="Pfam" id="PF22965"/>
    </source>
</evidence>
<dbReference type="SUPFAM" id="SSF48371">
    <property type="entry name" value="ARM repeat"/>
    <property type="match status" value="1"/>
</dbReference>
<comment type="subcellular location">
    <subcellularLocation>
        <location evidence="2">Cytoplasm</location>
    </subcellularLocation>
    <subcellularLocation>
        <location evidence="1">Nucleus</location>
    </subcellularLocation>
</comment>
<dbReference type="GO" id="GO:0034472">
    <property type="term" value="P:snRNA 3'-end processing"/>
    <property type="evidence" value="ECO:0007669"/>
    <property type="project" value="TreeGrafter"/>
</dbReference>